<sequence length="168" mass="19449">MLQPVKRVILYIFLFQLVGIPIGIGQNLQPFYEQIAFGYYRNEILAKKPVNKKIRIYTQLETERGNPFGYPDPECIEKFGLTLNDSLLHYPSLHTQLALTDLNDQRFKIRKRPDGKYPAVFVGRAYTTDDRSVIVTISQIHRSYGDIYYIILDPQGNIIGWCETGYVV</sequence>
<gene>
    <name evidence="1" type="ORF">SAMN05421823_107133</name>
</gene>
<accession>A0A1G9LQB2</accession>
<evidence type="ECO:0000313" key="2">
    <source>
        <dbReference type="Proteomes" id="UP000198510"/>
    </source>
</evidence>
<keyword evidence="2" id="KW-1185">Reference proteome</keyword>
<protein>
    <submittedName>
        <fullName evidence="1">Uncharacterized protein</fullName>
    </submittedName>
</protein>
<name>A0A1G9LQB2_9BACT</name>
<dbReference type="EMBL" id="FNFO01000007">
    <property type="protein sequence ID" value="SDL64126.1"/>
    <property type="molecule type" value="Genomic_DNA"/>
</dbReference>
<reference evidence="1 2" key="1">
    <citation type="submission" date="2016-10" db="EMBL/GenBank/DDBJ databases">
        <authorList>
            <person name="de Groot N.N."/>
        </authorList>
    </citation>
    <scope>NUCLEOTIDE SEQUENCE [LARGE SCALE GENOMIC DNA]</scope>
    <source>
        <strain evidence="1 2">DSM 25186</strain>
    </source>
</reference>
<dbReference type="Proteomes" id="UP000198510">
    <property type="component" value="Unassembled WGS sequence"/>
</dbReference>
<evidence type="ECO:0000313" key="1">
    <source>
        <dbReference type="EMBL" id="SDL64126.1"/>
    </source>
</evidence>
<dbReference type="AlphaFoldDB" id="A0A1G9LQB2"/>
<organism evidence="1 2">
    <name type="scientific">Catalinimonas alkaloidigena</name>
    <dbReference type="NCBI Taxonomy" id="1075417"/>
    <lineage>
        <taxon>Bacteria</taxon>
        <taxon>Pseudomonadati</taxon>
        <taxon>Bacteroidota</taxon>
        <taxon>Cytophagia</taxon>
        <taxon>Cytophagales</taxon>
        <taxon>Catalimonadaceae</taxon>
        <taxon>Catalinimonas</taxon>
    </lineage>
</organism>
<proteinExistence type="predicted"/>
<dbReference type="STRING" id="1075417.SAMN05421823_107133"/>